<evidence type="ECO:0000313" key="5">
    <source>
        <dbReference type="EMBL" id="ADV83097.1"/>
    </source>
</evidence>
<dbReference type="PANTHER" id="PTHR12670">
    <property type="entry name" value="CERAMIDASE"/>
    <property type="match status" value="1"/>
</dbReference>
<keyword evidence="3" id="KW-0732">Signal</keyword>
<dbReference type="GO" id="GO:0005576">
    <property type="term" value="C:extracellular region"/>
    <property type="evidence" value="ECO:0007669"/>
    <property type="project" value="TreeGrafter"/>
</dbReference>
<evidence type="ECO:0000256" key="1">
    <source>
        <dbReference type="PIRSR" id="PIRSR606823-2"/>
    </source>
</evidence>
<keyword evidence="2" id="KW-0443">Lipid metabolism</keyword>
<dbReference type="EMBL" id="CP002467">
    <property type="protein sequence ID" value="ADV83097.1"/>
    <property type="molecule type" value="Genomic_DNA"/>
</dbReference>
<keyword evidence="2" id="KW-0378">Hydrolase</keyword>
<keyword evidence="2" id="KW-0746">Sphingolipid metabolism</keyword>
<feature type="chain" id="PRO_5003228871" description="Neutral ceramidase" evidence="3">
    <location>
        <begin position="23"/>
        <end position="461"/>
    </location>
</feature>
<dbReference type="GO" id="GO:0017040">
    <property type="term" value="F:N-acylsphingosine amidohydrolase activity"/>
    <property type="evidence" value="ECO:0007669"/>
    <property type="project" value="UniProtKB-UniRule"/>
</dbReference>
<feature type="signal peptide" evidence="3">
    <location>
        <begin position="1"/>
        <end position="22"/>
    </location>
</feature>
<dbReference type="HOGENOM" id="CLU_030011_4_0_0"/>
<dbReference type="EC" id="3.5.1.23" evidence="2"/>
<feature type="binding site" evidence="1">
    <location>
        <position position="212"/>
    </location>
    <ligand>
        <name>Zn(2+)</name>
        <dbReference type="ChEBI" id="CHEBI:29105"/>
    </ligand>
</feature>
<dbReference type="InterPro" id="IPR006823">
    <property type="entry name" value="Ceramidase_alk"/>
</dbReference>
<keyword evidence="1" id="KW-0862">Zinc</keyword>
<dbReference type="AlphaFoldDB" id="E8UXT1"/>
<reference evidence="5 6" key="1">
    <citation type="journal article" date="2012" name="Stand. Genomic Sci.">
        <title>Complete genome sequence of Terriglobus saanensis type strain SP1PR4(T), an Acidobacteria from tundra soil.</title>
        <authorList>
            <person name="Rawat S.R."/>
            <person name="Mannisto M.K."/>
            <person name="Starovoytov V."/>
            <person name="Goodwin L."/>
            <person name="Nolan M."/>
            <person name="Hauser L."/>
            <person name="Land M."/>
            <person name="Davenport K.W."/>
            <person name="Woyke T."/>
            <person name="Haggblom M.M."/>
        </authorList>
    </citation>
    <scope>NUCLEOTIDE SEQUENCE</scope>
    <source>
        <strain evidence="6">ATCC BAA-1853 / DSM 23119 / SP1PR4</strain>
    </source>
</reference>
<name>E8UXT1_TERSS</name>
<dbReference type="PANTHER" id="PTHR12670:SF1">
    <property type="entry name" value="NEUTRAL CERAMIDASE"/>
    <property type="match status" value="1"/>
</dbReference>
<comment type="similarity">
    <text evidence="2">Belongs to the neutral ceramidase family.</text>
</comment>
<keyword evidence="1" id="KW-0479">Metal-binding</keyword>
<proteinExistence type="inferred from homology"/>
<dbReference type="STRING" id="401053.AciPR4_2303"/>
<evidence type="ECO:0000313" key="6">
    <source>
        <dbReference type="Proteomes" id="UP000006844"/>
    </source>
</evidence>
<dbReference type="KEGG" id="tsa:AciPR4_2303"/>
<feature type="binding site" evidence="1">
    <location>
        <position position="110"/>
    </location>
    <ligand>
        <name>Zn(2+)</name>
        <dbReference type="ChEBI" id="CHEBI:29105"/>
    </ligand>
</feature>
<dbReference type="GO" id="GO:0046512">
    <property type="term" value="P:sphingosine biosynthetic process"/>
    <property type="evidence" value="ECO:0007669"/>
    <property type="project" value="TreeGrafter"/>
</dbReference>
<feature type="domain" description="Neutral/alkaline non-lysosomal ceramidase N-terminal" evidence="4">
    <location>
        <begin position="52"/>
        <end position="256"/>
    </location>
</feature>
<sequence>MRLRIIIAITALLLTADLHARAQSTGTGPFRVGAAKVDTTPTPDRLPKDYLGVLDHVYSRAIVIDNGRTSVALVSLDAGAVPNGLWKNVSDRIQKNLGISAVSVLITATHSHSVPLGFARPGVEENNRSLAVFEDQIVESVKVAKEKLQPAQISFGTGLSFINVQRDIIDRATHGWWEGANYGGISDKTVAVIKFETLDGQPIAVYYNYAVHAVITGTLDMVSGDIPGATSRYLEGHFGDKVVALWSEGASGDQNPIYFQQTYDLRAIRIKEFAKRGIDISNSMPPGGQGLDRNDPEVQRLMDEQKQMIGSMGQMLGEEVLRVMRESKRSHADGRLLGKIQTVKCPGRERTGEGRGGIEGTYKDGPPIDIKLGLLMIDDIAIGTVDAEVYNTIAQRLKAESPYTKTMMATLTNGMAPSGYIPDDASYGHYTFEVLSSRLKAGCAETAIVDGIIQMMPRIEY</sequence>
<dbReference type="GO" id="GO:0046872">
    <property type="term" value="F:metal ion binding"/>
    <property type="evidence" value="ECO:0007669"/>
    <property type="project" value="UniProtKB-KW"/>
</dbReference>
<protein>
    <recommendedName>
        <fullName evidence="2">Neutral ceramidase</fullName>
        <ecNumber evidence="2">3.5.1.23</ecNumber>
    </recommendedName>
</protein>
<dbReference type="eggNOG" id="COG3356">
    <property type="taxonomic scope" value="Bacteria"/>
</dbReference>
<gene>
    <name evidence="5" type="ordered locus">AciPR4_2303</name>
</gene>
<accession>E8UXT1</accession>
<dbReference type="GO" id="GO:0016020">
    <property type="term" value="C:membrane"/>
    <property type="evidence" value="ECO:0007669"/>
    <property type="project" value="GOC"/>
</dbReference>
<evidence type="ECO:0000256" key="2">
    <source>
        <dbReference type="RuleBase" id="RU366019"/>
    </source>
</evidence>
<evidence type="ECO:0000256" key="3">
    <source>
        <dbReference type="SAM" id="SignalP"/>
    </source>
</evidence>
<organism evidence="5 6">
    <name type="scientific">Terriglobus saanensis (strain ATCC BAA-1853 / DSM 23119 / SP1PR4)</name>
    <dbReference type="NCBI Taxonomy" id="401053"/>
    <lineage>
        <taxon>Bacteria</taxon>
        <taxon>Pseudomonadati</taxon>
        <taxon>Acidobacteriota</taxon>
        <taxon>Terriglobia</taxon>
        <taxon>Terriglobales</taxon>
        <taxon>Acidobacteriaceae</taxon>
        <taxon>Terriglobus</taxon>
    </lineage>
</organism>
<dbReference type="Proteomes" id="UP000006844">
    <property type="component" value="Chromosome"/>
</dbReference>
<comment type="catalytic activity">
    <reaction evidence="2">
        <text>an N-acylsphing-4-enine + H2O = sphing-4-enine + a fatty acid</text>
        <dbReference type="Rhea" id="RHEA:20856"/>
        <dbReference type="ChEBI" id="CHEBI:15377"/>
        <dbReference type="ChEBI" id="CHEBI:28868"/>
        <dbReference type="ChEBI" id="CHEBI:52639"/>
        <dbReference type="ChEBI" id="CHEBI:57756"/>
        <dbReference type="EC" id="3.5.1.23"/>
    </reaction>
</comment>
<dbReference type="OrthoDB" id="622550at2"/>
<dbReference type="GO" id="GO:0042759">
    <property type="term" value="P:long-chain fatty acid biosynthetic process"/>
    <property type="evidence" value="ECO:0007669"/>
    <property type="project" value="TreeGrafter"/>
</dbReference>
<comment type="cofactor">
    <cofactor evidence="1">
        <name>Zn(2+)</name>
        <dbReference type="ChEBI" id="CHEBI:29105"/>
    </cofactor>
    <text evidence="1">Binds 1 zinc ion per subunit.</text>
</comment>
<evidence type="ECO:0000259" key="4">
    <source>
        <dbReference type="Pfam" id="PF04734"/>
    </source>
</evidence>
<dbReference type="Pfam" id="PF04734">
    <property type="entry name" value="Ceramidase_alk"/>
    <property type="match status" value="1"/>
</dbReference>
<dbReference type="RefSeq" id="WP_013568830.1">
    <property type="nucleotide sequence ID" value="NC_014963.1"/>
</dbReference>
<dbReference type="InterPro" id="IPR031329">
    <property type="entry name" value="NEUT/ALK_ceramidase_N"/>
</dbReference>
<keyword evidence="6" id="KW-1185">Reference proteome</keyword>
<dbReference type="GO" id="GO:0046514">
    <property type="term" value="P:ceramide catabolic process"/>
    <property type="evidence" value="ECO:0007669"/>
    <property type="project" value="InterPro"/>
</dbReference>